<reference evidence="2" key="1">
    <citation type="submission" date="2021-01" db="EMBL/GenBank/DDBJ databases">
        <title>Whole genome shotgun sequence of Rhizocola hellebori NBRC 109834.</title>
        <authorList>
            <person name="Komaki H."/>
            <person name="Tamura T."/>
        </authorList>
    </citation>
    <scope>NUCLEOTIDE SEQUENCE</scope>
    <source>
        <strain evidence="2">NBRC 109834</strain>
    </source>
</reference>
<name>A0A8J3QAN2_9ACTN</name>
<organism evidence="2 3">
    <name type="scientific">Rhizocola hellebori</name>
    <dbReference type="NCBI Taxonomy" id="1392758"/>
    <lineage>
        <taxon>Bacteria</taxon>
        <taxon>Bacillati</taxon>
        <taxon>Actinomycetota</taxon>
        <taxon>Actinomycetes</taxon>
        <taxon>Micromonosporales</taxon>
        <taxon>Micromonosporaceae</taxon>
        <taxon>Rhizocola</taxon>
    </lineage>
</organism>
<feature type="chain" id="PRO_5035242131" description="Secreted protein" evidence="1">
    <location>
        <begin position="28"/>
        <end position="86"/>
    </location>
</feature>
<evidence type="ECO:0000313" key="3">
    <source>
        <dbReference type="Proteomes" id="UP000612899"/>
    </source>
</evidence>
<comment type="caution">
    <text evidence="2">The sequence shown here is derived from an EMBL/GenBank/DDBJ whole genome shotgun (WGS) entry which is preliminary data.</text>
</comment>
<dbReference type="RefSeq" id="WP_203909935.1">
    <property type="nucleotide sequence ID" value="NZ_BONY01000024.1"/>
</dbReference>
<accession>A0A8J3QAN2</accession>
<dbReference type="Proteomes" id="UP000612899">
    <property type="component" value="Unassembled WGS sequence"/>
</dbReference>
<dbReference type="EMBL" id="BONY01000024">
    <property type="protein sequence ID" value="GIH06110.1"/>
    <property type="molecule type" value="Genomic_DNA"/>
</dbReference>
<proteinExistence type="predicted"/>
<feature type="signal peptide" evidence="1">
    <location>
        <begin position="1"/>
        <end position="27"/>
    </location>
</feature>
<evidence type="ECO:0008006" key="4">
    <source>
        <dbReference type="Google" id="ProtNLM"/>
    </source>
</evidence>
<sequence>MRRVRAAAVIASIALGLVMGAGSPAQAAVAPSGGVSVNYQFGMYYSQWACQYFGNSLVQGGAFHSYSCVYQYYQPDNAYYWFLYVY</sequence>
<evidence type="ECO:0000256" key="1">
    <source>
        <dbReference type="SAM" id="SignalP"/>
    </source>
</evidence>
<dbReference type="AlphaFoldDB" id="A0A8J3QAN2"/>
<keyword evidence="3" id="KW-1185">Reference proteome</keyword>
<gene>
    <name evidence="2" type="ORF">Rhe02_41770</name>
</gene>
<evidence type="ECO:0000313" key="2">
    <source>
        <dbReference type="EMBL" id="GIH06110.1"/>
    </source>
</evidence>
<keyword evidence="1" id="KW-0732">Signal</keyword>
<protein>
    <recommendedName>
        <fullName evidence="4">Secreted protein</fullName>
    </recommendedName>
</protein>